<gene>
    <name evidence="1" type="ORF">ACFP85_12845</name>
</gene>
<comment type="caution">
    <text evidence="1">The sequence shown here is derived from an EMBL/GenBank/DDBJ whole genome shotgun (WGS) entry which is preliminary data.</text>
</comment>
<name>A0ABW1XQQ8_9ALTE</name>
<proteinExistence type="predicted"/>
<reference evidence="2" key="1">
    <citation type="journal article" date="2019" name="Int. J. Syst. Evol. Microbiol.">
        <title>The Global Catalogue of Microorganisms (GCM) 10K type strain sequencing project: providing services to taxonomists for standard genome sequencing and annotation.</title>
        <authorList>
            <consortium name="The Broad Institute Genomics Platform"/>
            <consortium name="The Broad Institute Genome Sequencing Center for Infectious Disease"/>
            <person name="Wu L."/>
            <person name="Ma J."/>
        </authorList>
    </citation>
    <scope>NUCLEOTIDE SEQUENCE [LARGE SCALE GENOMIC DNA]</scope>
    <source>
        <strain evidence="2">CGMCC 1.16031</strain>
    </source>
</reference>
<evidence type="ECO:0000313" key="2">
    <source>
        <dbReference type="Proteomes" id="UP001596364"/>
    </source>
</evidence>
<keyword evidence="2" id="KW-1185">Reference proteome</keyword>
<protein>
    <submittedName>
        <fullName evidence="1">Uncharacterized protein</fullName>
    </submittedName>
</protein>
<accession>A0ABW1XQQ8</accession>
<evidence type="ECO:0000313" key="1">
    <source>
        <dbReference type="EMBL" id="MFC6441034.1"/>
    </source>
</evidence>
<dbReference type="RefSeq" id="WP_131258626.1">
    <property type="nucleotide sequence ID" value="NZ_JBHSUS010000001.1"/>
</dbReference>
<organism evidence="1 2">
    <name type="scientific">Pseudobowmanella zhangzhouensis</name>
    <dbReference type="NCBI Taxonomy" id="1537679"/>
    <lineage>
        <taxon>Bacteria</taxon>
        <taxon>Pseudomonadati</taxon>
        <taxon>Pseudomonadota</taxon>
        <taxon>Gammaproteobacteria</taxon>
        <taxon>Alteromonadales</taxon>
        <taxon>Alteromonadaceae</taxon>
    </lineage>
</organism>
<dbReference type="EMBL" id="JBHSUS010000001">
    <property type="protein sequence ID" value="MFC6441034.1"/>
    <property type="molecule type" value="Genomic_DNA"/>
</dbReference>
<dbReference type="Proteomes" id="UP001596364">
    <property type="component" value="Unassembled WGS sequence"/>
</dbReference>
<sequence length="77" mass="8708">MKIHKNIDPRKLRERAYKSTGDQLDLIIKTFDHLRKQGIDVGPAAIELIDHAADVKGKYKKQPVSQLSATTGRQKKV</sequence>